<organism evidence="3 4">
    <name type="scientific">Streptomyces albidochromogenes</name>
    <dbReference type="NCBI Taxonomy" id="329524"/>
    <lineage>
        <taxon>Bacteria</taxon>
        <taxon>Bacillati</taxon>
        <taxon>Actinomycetota</taxon>
        <taxon>Actinomycetes</taxon>
        <taxon>Kitasatosporales</taxon>
        <taxon>Streptomycetaceae</taxon>
        <taxon>Streptomyces</taxon>
    </lineage>
</organism>
<evidence type="ECO:0000313" key="4">
    <source>
        <dbReference type="Proteomes" id="UP001598448"/>
    </source>
</evidence>
<evidence type="ECO:0000259" key="2">
    <source>
        <dbReference type="Pfam" id="PF14243"/>
    </source>
</evidence>
<feature type="domain" description="ATP-grasp" evidence="2">
    <location>
        <begin position="138"/>
        <end position="284"/>
    </location>
</feature>
<name>A0ABW6FSP9_9ACTN</name>
<feature type="compositionally biased region" description="Basic and acidic residues" evidence="1">
    <location>
        <begin position="291"/>
        <end position="316"/>
    </location>
</feature>
<accession>A0ABW6FSP9</accession>
<proteinExistence type="predicted"/>
<dbReference type="Proteomes" id="UP001598448">
    <property type="component" value="Unassembled WGS sequence"/>
</dbReference>
<comment type="caution">
    <text evidence="3">The sequence shown here is derived from an EMBL/GenBank/DDBJ whole genome shotgun (WGS) entry which is preliminary data.</text>
</comment>
<dbReference type="InterPro" id="IPR025643">
    <property type="entry name" value="R2K_3"/>
</dbReference>
<sequence length="316" mass="33625">MGTGYLFCSDPLGARRPDPVFADEVACARHTGGEVALVDHDALLAGDTGAALARVPRASGPYWYRGWMVPVARYADLARGLRARGCDLLTPAPDFGRAHELPGWYDVFADLTPRSVWRAAPPGEPPSAPELATLTAPLGPGAAVVKDFVKSRKHEWDEACFVPALADTQRLSAVVRRFFALQEDSLAGGLVVREYEPFVPGGEARVWWVDGEPVLTTAHPDSPAELPVPGLASVRPAVRALGCRWVTTDLALREDGVWRVVEVGDGQVSGLPAGADPSALFEALTRAGSRGRTDRGQTGDGQTADRGKTDGRASRG</sequence>
<evidence type="ECO:0000313" key="3">
    <source>
        <dbReference type="EMBL" id="MFD5102740.1"/>
    </source>
</evidence>
<keyword evidence="4" id="KW-1185">Reference proteome</keyword>
<reference evidence="3 4" key="1">
    <citation type="submission" date="2024-09" db="EMBL/GenBank/DDBJ databases">
        <title>The Natural Products Discovery Center: Release of the First 8490 Sequenced Strains for Exploring Actinobacteria Biosynthetic Diversity.</title>
        <authorList>
            <person name="Kalkreuter E."/>
            <person name="Kautsar S.A."/>
            <person name="Yang D."/>
            <person name="Bader C.D."/>
            <person name="Teijaro C.N."/>
            <person name="Fluegel L."/>
            <person name="Davis C.M."/>
            <person name="Simpson J.R."/>
            <person name="Lauterbach L."/>
            <person name="Steele A.D."/>
            <person name="Gui C."/>
            <person name="Meng S."/>
            <person name="Li G."/>
            <person name="Viehrig K."/>
            <person name="Ye F."/>
            <person name="Su P."/>
            <person name="Kiefer A.F."/>
            <person name="Nichols A."/>
            <person name="Cepeda A.J."/>
            <person name="Yan W."/>
            <person name="Fan B."/>
            <person name="Jiang Y."/>
            <person name="Adhikari A."/>
            <person name="Zheng C.-J."/>
            <person name="Schuster L."/>
            <person name="Cowan T.M."/>
            <person name="Smanski M.J."/>
            <person name="Chevrette M.G."/>
            <person name="De Carvalho L.P.S."/>
            <person name="Shen B."/>
        </authorList>
    </citation>
    <scope>NUCLEOTIDE SEQUENCE [LARGE SCALE GENOMIC DNA]</scope>
    <source>
        <strain evidence="3 4">NPDC058348</strain>
    </source>
</reference>
<dbReference type="EMBL" id="JBHXIJ010000282">
    <property type="protein sequence ID" value="MFD5102740.1"/>
    <property type="molecule type" value="Genomic_DNA"/>
</dbReference>
<gene>
    <name evidence="3" type="ORF">ACFWJN_27740</name>
</gene>
<dbReference type="Pfam" id="PF14243">
    <property type="entry name" value="R2K_3"/>
    <property type="match status" value="1"/>
</dbReference>
<feature type="region of interest" description="Disordered" evidence="1">
    <location>
        <begin position="284"/>
        <end position="316"/>
    </location>
</feature>
<evidence type="ECO:0000256" key="1">
    <source>
        <dbReference type="SAM" id="MobiDB-lite"/>
    </source>
</evidence>
<dbReference type="RefSeq" id="WP_386720082.1">
    <property type="nucleotide sequence ID" value="NZ_JBHXIJ010000282.1"/>
</dbReference>
<protein>
    <submittedName>
        <fullName evidence="3">ATP-grasp domain-containing protein</fullName>
    </submittedName>
</protein>